<dbReference type="AlphaFoldDB" id="A0AAN7Q665"/>
<reference evidence="9" key="1">
    <citation type="submission" date="2023-01" db="EMBL/GenBank/DDBJ databases">
        <title>Key to firefly adult light organ development and bioluminescence: homeobox transcription factors regulate luciferase expression and transportation to peroxisome.</title>
        <authorList>
            <person name="Fu X."/>
        </authorList>
    </citation>
    <scope>NUCLEOTIDE SEQUENCE [LARGE SCALE GENOMIC DNA]</scope>
</reference>
<feature type="domain" description="BRCT" evidence="7">
    <location>
        <begin position="498"/>
        <end position="585"/>
    </location>
</feature>
<dbReference type="PANTHER" id="PTHR11370:SF5">
    <property type="entry name" value="DNA REPAIR PROTEIN XRCC1"/>
    <property type="match status" value="1"/>
</dbReference>
<dbReference type="GO" id="GO:0006303">
    <property type="term" value="P:double-strand break repair via nonhomologous end joining"/>
    <property type="evidence" value="ECO:0007669"/>
    <property type="project" value="InterPro"/>
</dbReference>
<evidence type="ECO:0000256" key="3">
    <source>
        <dbReference type="ARBA" id="ARBA00022763"/>
    </source>
</evidence>
<dbReference type="CDD" id="cd17725">
    <property type="entry name" value="BRCT_XRCC1_rpt1"/>
    <property type="match status" value="1"/>
</dbReference>
<feature type="domain" description="BRCT" evidence="7">
    <location>
        <begin position="329"/>
        <end position="416"/>
    </location>
</feature>
<feature type="compositionally biased region" description="Basic and acidic residues" evidence="6">
    <location>
        <begin position="237"/>
        <end position="252"/>
    </location>
</feature>
<evidence type="ECO:0000256" key="6">
    <source>
        <dbReference type="SAM" id="MobiDB-lite"/>
    </source>
</evidence>
<dbReference type="SUPFAM" id="SSF52113">
    <property type="entry name" value="BRCT domain"/>
    <property type="match status" value="2"/>
</dbReference>
<dbReference type="Pfam" id="PF01834">
    <property type="entry name" value="XRCC1_N"/>
    <property type="match status" value="1"/>
</dbReference>
<gene>
    <name evidence="8" type="ORF">RN001_003315</name>
</gene>
<dbReference type="Pfam" id="PF00533">
    <property type="entry name" value="BRCT"/>
    <property type="match status" value="1"/>
</dbReference>
<evidence type="ECO:0000256" key="5">
    <source>
        <dbReference type="ARBA" id="ARBA00023242"/>
    </source>
</evidence>
<keyword evidence="2" id="KW-0677">Repeat</keyword>
<dbReference type="PROSITE" id="PS50172">
    <property type="entry name" value="BRCT"/>
    <property type="match status" value="2"/>
</dbReference>
<dbReference type="GO" id="GO:0005634">
    <property type="term" value="C:nucleus"/>
    <property type="evidence" value="ECO:0007669"/>
    <property type="project" value="UniProtKB-SubCell"/>
</dbReference>
<comment type="caution">
    <text evidence="8">The sequence shown here is derived from an EMBL/GenBank/DDBJ whole genome shotgun (WGS) entry which is preliminary data.</text>
</comment>
<keyword evidence="9" id="KW-1185">Reference proteome</keyword>
<organism evidence="8 9">
    <name type="scientific">Aquatica leii</name>
    <dbReference type="NCBI Taxonomy" id="1421715"/>
    <lineage>
        <taxon>Eukaryota</taxon>
        <taxon>Metazoa</taxon>
        <taxon>Ecdysozoa</taxon>
        <taxon>Arthropoda</taxon>
        <taxon>Hexapoda</taxon>
        <taxon>Insecta</taxon>
        <taxon>Pterygota</taxon>
        <taxon>Neoptera</taxon>
        <taxon>Endopterygota</taxon>
        <taxon>Coleoptera</taxon>
        <taxon>Polyphaga</taxon>
        <taxon>Elateriformia</taxon>
        <taxon>Elateroidea</taxon>
        <taxon>Lampyridae</taxon>
        <taxon>Luciolinae</taxon>
        <taxon>Aquatica</taxon>
    </lineage>
</organism>
<keyword evidence="5" id="KW-0539">Nucleus</keyword>
<keyword evidence="4" id="KW-0234">DNA repair</keyword>
<evidence type="ECO:0000256" key="1">
    <source>
        <dbReference type="ARBA" id="ARBA00004123"/>
    </source>
</evidence>
<accession>A0AAN7Q665</accession>
<feature type="region of interest" description="Disordered" evidence="6">
    <location>
        <begin position="225"/>
        <end position="252"/>
    </location>
</feature>
<protein>
    <recommendedName>
        <fullName evidence="7">BRCT domain-containing protein</fullName>
    </recommendedName>
</protein>
<dbReference type="FunFam" id="2.60.120.260:FF:000025">
    <property type="entry name" value="DNA repair protein XRCC1 isoform X1"/>
    <property type="match status" value="1"/>
</dbReference>
<name>A0AAN7Q665_9COLE</name>
<dbReference type="EMBL" id="JARPUR010000001">
    <property type="protein sequence ID" value="KAK4887044.1"/>
    <property type="molecule type" value="Genomic_DNA"/>
</dbReference>
<dbReference type="GO" id="GO:0003684">
    <property type="term" value="F:damaged DNA binding"/>
    <property type="evidence" value="ECO:0007669"/>
    <property type="project" value="InterPro"/>
</dbReference>
<evidence type="ECO:0000313" key="9">
    <source>
        <dbReference type="Proteomes" id="UP001353858"/>
    </source>
</evidence>
<dbReference type="GO" id="GO:0006284">
    <property type="term" value="P:base-excision repair"/>
    <property type="evidence" value="ECO:0007669"/>
    <property type="project" value="InterPro"/>
</dbReference>
<dbReference type="InterPro" id="IPR008979">
    <property type="entry name" value="Galactose-bd-like_sf"/>
</dbReference>
<keyword evidence="3" id="KW-0227">DNA damage</keyword>
<dbReference type="InterPro" id="IPR001357">
    <property type="entry name" value="BRCT_dom"/>
</dbReference>
<dbReference type="InterPro" id="IPR045080">
    <property type="entry name" value="BRCT_XRCC1_rpt1"/>
</dbReference>
<dbReference type="PANTHER" id="PTHR11370">
    <property type="entry name" value="DNA-REPAIR PROTEIN XRCC1"/>
    <property type="match status" value="1"/>
</dbReference>
<evidence type="ECO:0000256" key="2">
    <source>
        <dbReference type="ARBA" id="ARBA00022737"/>
    </source>
</evidence>
<evidence type="ECO:0000259" key="7">
    <source>
        <dbReference type="PROSITE" id="PS50172"/>
    </source>
</evidence>
<proteinExistence type="predicted"/>
<dbReference type="GO" id="GO:0000012">
    <property type="term" value="P:single strand break repair"/>
    <property type="evidence" value="ECO:0007669"/>
    <property type="project" value="InterPro"/>
</dbReference>
<sequence length="585" mass="66217">MPKLKIERVISFSSEDKVHTAANILLPEPSKKWKCQTEGEKSANIILQLEKACLISSIDIGNEHSAYVEVLVKRSGAPDDFKVLLVMSSFMTPLESRQSTNINKVRMFGYNDLQSPERDEKWDCIKVVCTQPFNKHIQYGLSFITLHSTDSNPTVGSAASLGKFALRPDSPNNLTIGSLFARRKEMDITSPMSAAVAIREASTSSSISSKSPKCLVPSKDKVARKKITVTENNNESPKGRNRDELLYSKDEEESHDKIDMIIRKKQQELEEKVKETKKKLKETDENTSVKQQNDKNGKLTTPSSVNKRKLNESGSNTSTKKPKVKQAKPFNKLLEGVTIVISGIQNPERGDIRNRALELGARYKPDWDNTCTHLICAFTNTPKFQQVKGKGKIVNRIWIQDCHTQRKRLPWRRYALDVKDLNQNESEEEICEEVRHSPDVEILHTVSTFGDDSDTEDEIERISSLSKTPPSLSQNSFSVDTDEETFHSNIDQNCKLPELPSLLTSKLVYVDDAFSSDQRKQMLRYIIALNGIISEVPVDVDIMITTSDHVDSLKEMCSTARFVSPNWLWASYNKKQLVPTEDYEL</sequence>
<dbReference type="Gene3D" id="3.40.50.10190">
    <property type="entry name" value="BRCT domain"/>
    <property type="match status" value="2"/>
</dbReference>
<dbReference type="SUPFAM" id="SSF49785">
    <property type="entry name" value="Galactose-binding domain-like"/>
    <property type="match status" value="1"/>
</dbReference>
<dbReference type="FunFam" id="3.40.50.10190:FF:000008">
    <property type="entry name" value="X-ray repair cross complementing 1"/>
    <property type="match status" value="1"/>
</dbReference>
<dbReference type="SMART" id="SM00292">
    <property type="entry name" value="BRCT"/>
    <property type="match status" value="2"/>
</dbReference>
<evidence type="ECO:0000313" key="8">
    <source>
        <dbReference type="EMBL" id="KAK4887044.1"/>
    </source>
</evidence>
<dbReference type="Gene3D" id="2.60.120.260">
    <property type="entry name" value="Galactose-binding domain-like"/>
    <property type="match status" value="1"/>
</dbReference>
<dbReference type="Proteomes" id="UP001353858">
    <property type="component" value="Unassembled WGS sequence"/>
</dbReference>
<evidence type="ECO:0000256" key="4">
    <source>
        <dbReference type="ARBA" id="ARBA00023204"/>
    </source>
</evidence>
<feature type="region of interest" description="Disordered" evidence="6">
    <location>
        <begin position="275"/>
        <end position="326"/>
    </location>
</feature>
<comment type="subcellular location">
    <subcellularLocation>
        <location evidence="1">Nucleus</location>
    </subcellularLocation>
</comment>
<dbReference type="InterPro" id="IPR036420">
    <property type="entry name" value="BRCT_dom_sf"/>
</dbReference>
<dbReference type="InterPro" id="IPR002706">
    <property type="entry name" value="Xrcc1_N"/>
</dbReference>